<gene>
    <name evidence="9" type="ORF">BN7_678</name>
</gene>
<dbReference type="EMBL" id="CAIF01000012">
    <property type="protein sequence ID" value="CCH41141.1"/>
    <property type="molecule type" value="Genomic_DNA"/>
</dbReference>
<dbReference type="InterPro" id="IPR003738">
    <property type="entry name" value="SRAP"/>
</dbReference>
<dbReference type="InParanoid" id="K0KDY6"/>
<evidence type="ECO:0000256" key="1">
    <source>
        <dbReference type="ARBA" id="ARBA00008136"/>
    </source>
</evidence>
<dbReference type="GO" id="GO:0003697">
    <property type="term" value="F:single-stranded DNA binding"/>
    <property type="evidence" value="ECO:0007669"/>
    <property type="project" value="InterPro"/>
</dbReference>
<feature type="compositionally biased region" description="Basic and acidic residues" evidence="8">
    <location>
        <begin position="266"/>
        <end position="298"/>
    </location>
</feature>
<reference evidence="9 10" key="1">
    <citation type="journal article" date="2012" name="Eukaryot. Cell">
        <title>Draft genome sequence of Wickerhamomyces ciferrii NRRL Y-1031 F-60-10.</title>
        <authorList>
            <person name="Schneider J."/>
            <person name="Andrea H."/>
            <person name="Blom J."/>
            <person name="Jaenicke S."/>
            <person name="Ruckert C."/>
            <person name="Schorsch C."/>
            <person name="Szczepanowski R."/>
            <person name="Farwick M."/>
            <person name="Goesmann A."/>
            <person name="Puhler A."/>
            <person name="Schaffer S."/>
            <person name="Tauch A."/>
            <person name="Kohler T."/>
            <person name="Brinkrolf K."/>
        </authorList>
    </citation>
    <scope>NUCLEOTIDE SEQUENCE [LARGE SCALE GENOMIC DNA]</scope>
    <source>
        <strain evidence="10">ATCC 14091 / BCRC 22168 / CBS 111 / JCM 3599 / NBRC 0793 / NRRL Y-1031 F-60-10</strain>
    </source>
</reference>
<protein>
    <recommendedName>
        <fullName evidence="11">DUF159-domain-containing protein</fullName>
    </recommendedName>
</protein>
<keyword evidence="6" id="KW-0238">DNA-binding</keyword>
<dbReference type="PANTHER" id="PTHR13604:SF0">
    <property type="entry name" value="ABASIC SITE PROCESSING PROTEIN HMCES"/>
    <property type="match status" value="1"/>
</dbReference>
<dbReference type="GO" id="GO:0006508">
    <property type="term" value="P:proteolysis"/>
    <property type="evidence" value="ECO:0007669"/>
    <property type="project" value="UniProtKB-KW"/>
</dbReference>
<evidence type="ECO:0000256" key="4">
    <source>
        <dbReference type="ARBA" id="ARBA00022801"/>
    </source>
</evidence>
<organism evidence="9 10">
    <name type="scientific">Wickerhamomyces ciferrii (strain ATCC 14091 / BCRC 22168 / CBS 111 / JCM 3599 / NBRC 0793 / NRRL Y-1031 F-60-10)</name>
    <name type="common">Yeast</name>
    <name type="synonym">Pichia ciferrii</name>
    <dbReference type="NCBI Taxonomy" id="1206466"/>
    <lineage>
        <taxon>Eukaryota</taxon>
        <taxon>Fungi</taxon>
        <taxon>Dikarya</taxon>
        <taxon>Ascomycota</taxon>
        <taxon>Saccharomycotina</taxon>
        <taxon>Saccharomycetes</taxon>
        <taxon>Phaffomycetales</taxon>
        <taxon>Wickerhamomycetaceae</taxon>
        <taxon>Wickerhamomyces</taxon>
    </lineage>
</organism>
<feature type="compositionally biased region" description="Basic and acidic residues" evidence="8">
    <location>
        <begin position="249"/>
        <end position="259"/>
    </location>
</feature>
<dbReference type="HOGENOM" id="CLU_035990_0_0_1"/>
<feature type="compositionally biased region" description="Basic and acidic residues" evidence="8">
    <location>
        <begin position="219"/>
        <end position="236"/>
    </location>
</feature>
<proteinExistence type="inferred from homology"/>
<keyword evidence="5" id="KW-0190">Covalent protein-DNA linkage</keyword>
<evidence type="ECO:0000256" key="2">
    <source>
        <dbReference type="ARBA" id="ARBA00022670"/>
    </source>
</evidence>
<keyword evidence="3" id="KW-0227">DNA damage</keyword>
<keyword evidence="10" id="KW-1185">Reference proteome</keyword>
<dbReference type="Gene3D" id="3.90.1680.10">
    <property type="entry name" value="SOS response associated peptidase-like"/>
    <property type="match status" value="1"/>
</dbReference>
<dbReference type="PANTHER" id="PTHR13604">
    <property type="entry name" value="DC12-RELATED"/>
    <property type="match status" value="1"/>
</dbReference>
<dbReference type="InterPro" id="IPR036590">
    <property type="entry name" value="SRAP-like"/>
</dbReference>
<evidence type="ECO:0000313" key="9">
    <source>
        <dbReference type="EMBL" id="CCH41141.1"/>
    </source>
</evidence>
<keyword evidence="7" id="KW-0456">Lyase</keyword>
<evidence type="ECO:0000256" key="6">
    <source>
        <dbReference type="ARBA" id="ARBA00023125"/>
    </source>
</evidence>
<evidence type="ECO:0000256" key="7">
    <source>
        <dbReference type="ARBA" id="ARBA00023239"/>
    </source>
</evidence>
<comment type="caution">
    <text evidence="9">The sequence shown here is derived from an EMBL/GenBank/DDBJ whole genome shotgun (WGS) entry which is preliminary data.</text>
</comment>
<feature type="compositionally biased region" description="Basic residues" evidence="8">
    <location>
        <begin position="307"/>
        <end position="316"/>
    </location>
</feature>
<dbReference type="GO" id="GO:0106300">
    <property type="term" value="P:protein-DNA covalent cross-linking repair"/>
    <property type="evidence" value="ECO:0007669"/>
    <property type="project" value="InterPro"/>
</dbReference>
<evidence type="ECO:0000256" key="3">
    <source>
        <dbReference type="ARBA" id="ARBA00022763"/>
    </source>
</evidence>
<sequence>MAPTKYAPIFRKDHDGESIIQYATWGLIPFWTKKKQDADQSKTFNARKESVISGQKLWAPVRKHSRCVVPIEGYYEWLHKPIGQSKKIEKIPYYLRRKDKKLIFLAGLYDNVNYQDTPDDKFQSFTIITGPAPKQTKWLHERMPIVLEPGTKEWDLWLDNTKEWDDSLGSALKEYGKDDLEWFEVSKDVGKVSNDGEYLVKPLKKGGIGDFFSKNKKPETKEVKKEDDVEKDEKQGDVINGLKNQNANIKEEKEEVKSVEEDEESKSDVNDEEQLKKEPGKDIREDSETKHGTKREATDDSDIGSRVRQHHKKIKN</sequence>
<name>K0KDY6_WICCF</name>
<dbReference type="GO" id="GO:0008233">
    <property type="term" value="F:peptidase activity"/>
    <property type="evidence" value="ECO:0007669"/>
    <property type="project" value="UniProtKB-KW"/>
</dbReference>
<dbReference type="Proteomes" id="UP000009328">
    <property type="component" value="Unassembled WGS sequence"/>
</dbReference>
<comment type="similarity">
    <text evidence="1">Belongs to the SOS response-associated peptidase family.</text>
</comment>
<keyword evidence="2" id="KW-0645">Protease</keyword>
<evidence type="ECO:0008006" key="11">
    <source>
        <dbReference type="Google" id="ProtNLM"/>
    </source>
</evidence>
<dbReference type="GO" id="GO:0016829">
    <property type="term" value="F:lyase activity"/>
    <property type="evidence" value="ECO:0007669"/>
    <property type="project" value="UniProtKB-KW"/>
</dbReference>
<dbReference type="STRING" id="1206466.K0KDY6"/>
<accession>K0KDY6</accession>
<dbReference type="FunCoup" id="K0KDY6">
    <property type="interactions" value="632"/>
</dbReference>
<evidence type="ECO:0000313" key="10">
    <source>
        <dbReference type="Proteomes" id="UP000009328"/>
    </source>
</evidence>
<feature type="region of interest" description="Disordered" evidence="8">
    <location>
        <begin position="219"/>
        <end position="316"/>
    </location>
</feature>
<dbReference type="Pfam" id="PF02586">
    <property type="entry name" value="SRAP"/>
    <property type="match status" value="1"/>
</dbReference>
<evidence type="ECO:0000256" key="8">
    <source>
        <dbReference type="SAM" id="MobiDB-lite"/>
    </source>
</evidence>
<dbReference type="SUPFAM" id="SSF143081">
    <property type="entry name" value="BB1717-like"/>
    <property type="match status" value="1"/>
</dbReference>
<evidence type="ECO:0000256" key="5">
    <source>
        <dbReference type="ARBA" id="ARBA00023124"/>
    </source>
</evidence>
<dbReference type="eggNOG" id="KOG2618">
    <property type="taxonomic scope" value="Eukaryota"/>
</dbReference>
<keyword evidence="4" id="KW-0378">Hydrolase</keyword>
<dbReference type="AlphaFoldDB" id="K0KDY6"/>